<dbReference type="RefSeq" id="WP_006780825.1">
    <property type="nucleotide sequence ID" value="NZ_CP040506.1"/>
</dbReference>
<dbReference type="NCBIfam" id="TIGR01120">
    <property type="entry name" value="rpiB"/>
    <property type="match status" value="1"/>
</dbReference>
<dbReference type="GO" id="GO:0016861">
    <property type="term" value="F:intramolecular oxidoreductase activity, interconverting aldoses and ketoses"/>
    <property type="evidence" value="ECO:0007669"/>
    <property type="project" value="UniProtKB-ARBA"/>
</dbReference>
<dbReference type="AlphaFoldDB" id="G5IH70"/>
<comment type="similarity">
    <text evidence="1">Belongs to the LacAB/RpiB family.</text>
</comment>
<gene>
    <name evidence="4" type="ORF">HMPREF9473_02848</name>
</gene>
<evidence type="ECO:0000256" key="2">
    <source>
        <dbReference type="ARBA" id="ARBA00023235"/>
    </source>
</evidence>
<comment type="caution">
    <text evidence="4">The sequence shown here is derived from an EMBL/GenBank/DDBJ whole genome shotgun (WGS) entry which is preliminary data.</text>
</comment>
<dbReference type="EMBL" id="ADLN01000075">
    <property type="protein sequence ID" value="EHI59141.1"/>
    <property type="molecule type" value="Genomic_DNA"/>
</dbReference>
<dbReference type="Proteomes" id="UP000005384">
    <property type="component" value="Unassembled WGS sequence"/>
</dbReference>
<dbReference type="HOGENOM" id="CLU_091396_4_1_9"/>
<dbReference type="PIRSF" id="PIRSF005384">
    <property type="entry name" value="RpiB_LacA_B"/>
    <property type="match status" value="1"/>
</dbReference>
<dbReference type="PATRIC" id="fig|742737.3.peg.2852"/>
<dbReference type="InterPro" id="IPR051812">
    <property type="entry name" value="SPI_LacAB/RpiB"/>
</dbReference>
<sequence>MKDRTIGIGCDHGGFELKEELKRRLLADGYEVTDKGIETLHEVDYPDIAVAVASGVTAGEYDCAILICGTGIGVSIAANKVPGIRAALCSDCFSARMAGEHNDANIITLGARTVGVELAWEIVKSYLGASFLGGKHQVRVDKINHL</sequence>
<dbReference type="NCBIfam" id="NF004051">
    <property type="entry name" value="PRK05571.1"/>
    <property type="match status" value="1"/>
</dbReference>
<dbReference type="NCBIfam" id="TIGR00689">
    <property type="entry name" value="rpiB_lacA_lacB"/>
    <property type="match status" value="1"/>
</dbReference>
<dbReference type="PANTHER" id="PTHR43732">
    <property type="entry name" value="RIBOSE 5-PHOSPHATE ISOMERASE-RELATED"/>
    <property type="match status" value="1"/>
</dbReference>
<organism evidence="4 5">
    <name type="scientific">Hungatella hathewayi WAL-18680</name>
    <dbReference type="NCBI Taxonomy" id="742737"/>
    <lineage>
        <taxon>Bacteria</taxon>
        <taxon>Bacillati</taxon>
        <taxon>Bacillota</taxon>
        <taxon>Clostridia</taxon>
        <taxon>Lachnospirales</taxon>
        <taxon>Lachnospiraceae</taxon>
        <taxon>Hungatella</taxon>
    </lineage>
</organism>
<evidence type="ECO:0000313" key="4">
    <source>
        <dbReference type="EMBL" id="EHI59141.1"/>
    </source>
</evidence>
<dbReference type="OrthoDB" id="1778624at2"/>
<dbReference type="InterPro" id="IPR004785">
    <property type="entry name" value="RpiB"/>
</dbReference>
<proteinExistence type="inferred from homology"/>
<accession>G5IH70</accession>
<feature type="active site" description="Proton donor" evidence="3">
    <location>
        <position position="101"/>
    </location>
</feature>
<evidence type="ECO:0000256" key="3">
    <source>
        <dbReference type="PIRSR" id="PIRSR005384-1"/>
    </source>
</evidence>
<protein>
    <submittedName>
        <fullName evidence="4">Ribose 5-phosphate isomerase B</fullName>
    </submittedName>
</protein>
<reference evidence="4 5" key="1">
    <citation type="submission" date="2011-08" db="EMBL/GenBank/DDBJ databases">
        <title>The Genome Sequence of Clostridium hathewayi WAL-18680.</title>
        <authorList>
            <consortium name="The Broad Institute Genome Sequencing Platform"/>
            <person name="Earl A."/>
            <person name="Ward D."/>
            <person name="Feldgarden M."/>
            <person name="Gevers D."/>
            <person name="Finegold S.M."/>
            <person name="Summanen P.H."/>
            <person name="Molitoris D.R."/>
            <person name="Song M."/>
            <person name="Daigneault M."/>
            <person name="Allen-Vercoe E."/>
            <person name="Young S.K."/>
            <person name="Zeng Q."/>
            <person name="Gargeya S."/>
            <person name="Fitzgerald M."/>
            <person name="Haas B."/>
            <person name="Abouelleil A."/>
            <person name="Alvarado L."/>
            <person name="Arachchi H.M."/>
            <person name="Berlin A."/>
            <person name="Brown A."/>
            <person name="Chapman S.B."/>
            <person name="Chen Z."/>
            <person name="Dunbar C."/>
            <person name="Freedman E."/>
            <person name="Gearin G."/>
            <person name="Gellesch M."/>
            <person name="Goldberg J."/>
            <person name="Griggs A."/>
            <person name="Gujja S."/>
            <person name="Heiman D."/>
            <person name="Howarth C."/>
            <person name="Larson L."/>
            <person name="Lui A."/>
            <person name="MacDonald P.J.P."/>
            <person name="Montmayeur A."/>
            <person name="Murphy C."/>
            <person name="Neiman D."/>
            <person name="Pearson M."/>
            <person name="Priest M."/>
            <person name="Roberts A."/>
            <person name="Saif S."/>
            <person name="Shea T."/>
            <person name="Shenoy N."/>
            <person name="Sisk P."/>
            <person name="Stolte C."/>
            <person name="Sykes S."/>
            <person name="Wortman J."/>
            <person name="Nusbaum C."/>
            <person name="Birren B."/>
        </authorList>
    </citation>
    <scope>NUCLEOTIDE SEQUENCE [LARGE SCALE GENOMIC DNA]</scope>
    <source>
        <strain evidence="4 5">WAL-18680</strain>
    </source>
</reference>
<name>G5IH70_9FIRM</name>
<evidence type="ECO:0000313" key="5">
    <source>
        <dbReference type="Proteomes" id="UP000005384"/>
    </source>
</evidence>
<dbReference type="GO" id="GO:0005975">
    <property type="term" value="P:carbohydrate metabolic process"/>
    <property type="evidence" value="ECO:0007669"/>
    <property type="project" value="InterPro"/>
</dbReference>
<dbReference type="SUPFAM" id="SSF89623">
    <property type="entry name" value="Ribose/Galactose isomerase RpiB/AlsB"/>
    <property type="match status" value="1"/>
</dbReference>
<dbReference type="Gene3D" id="3.40.1400.10">
    <property type="entry name" value="Sugar-phosphate isomerase, RpiB/LacA/LacB"/>
    <property type="match status" value="1"/>
</dbReference>
<dbReference type="InterPro" id="IPR036569">
    <property type="entry name" value="RpiB_LacA_LacB_sf"/>
</dbReference>
<dbReference type="InterPro" id="IPR003500">
    <property type="entry name" value="RpiB_LacA_LacB"/>
</dbReference>
<evidence type="ECO:0000256" key="1">
    <source>
        <dbReference type="ARBA" id="ARBA00008754"/>
    </source>
</evidence>
<keyword evidence="5" id="KW-1185">Reference proteome</keyword>
<keyword evidence="2 4" id="KW-0413">Isomerase</keyword>
<feature type="active site" description="Proton acceptor" evidence="3">
    <location>
        <position position="68"/>
    </location>
</feature>
<dbReference type="PANTHER" id="PTHR43732:SF1">
    <property type="entry name" value="RIBOSE 5-PHOSPHATE ISOMERASE"/>
    <property type="match status" value="1"/>
</dbReference>
<dbReference type="Pfam" id="PF02502">
    <property type="entry name" value="LacAB_rpiB"/>
    <property type="match status" value="1"/>
</dbReference>